<dbReference type="RefSeq" id="WP_007562264.1">
    <property type="nucleotide sequence ID" value="NZ_JNHM01000174.1"/>
</dbReference>
<dbReference type="AlphaFoldDB" id="A0A069S9S3"/>
<sequence>MAVAAIAMASCSQDETIGINEGKGIGFRTSADNLTRGAEITTNNIEEFNVSAFDPTGATYFKEAKFTGKQGEAYISDPLYYWPGDDTQLTFRAYAPTTGISGTMTLALDDNNNTLTSFSPKDNIAEQVDLIYATATGKKSTNEANGVKLDFKHMLSQIEIKAKNDNKGYVYKVKGVKIAYIKKQGNLNFDKAVSETATEKENAWSNLSDDKAIYTVQYDTEITLGEEAVTIMDKENSKANGNAMLIPQQLTAWDGTAGNTNSGAYLAVLVNVETKDGAQVHPKKDDGTEEYAWVAVGIGTKWEMGNKYIYTLDFSEGAGKPEPDPENPEPNEPVDPILGGPIKFTVEVAKWIDKDQTPDLSWDADKDDTDD</sequence>
<comment type="caution">
    <text evidence="2">The sequence shown here is derived from an EMBL/GenBank/DDBJ whole genome shotgun (WGS) entry which is preliminary data.</text>
</comment>
<dbReference type="PATRIC" id="fig|1339352.3.peg.4136"/>
<organism evidence="2 3">
    <name type="scientific">Phocaeicola vulgatus str. 3975 RP4</name>
    <dbReference type="NCBI Taxonomy" id="1339352"/>
    <lineage>
        <taxon>Bacteria</taxon>
        <taxon>Pseudomonadati</taxon>
        <taxon>Bacteroidota</taxon>
        <taxon>Bacteroidia</taxon>
        <taxon>Bacteroidales</taxon>
        <taxon>Bacteroidaceae</taxon>
        <taxon>Phocaeicola</taxon>
    </lineage>
</organism>
<dbReference type="Pfam" id="PF13149">
    <property type="entry name" value="Mfa_like_1"/>
    <property type="match status" value="1"/>
</dbReference>
<dbReference type="Proteomes" id="UP000027661">
    <property type="component" value="Unassembled WGS sequence"/>
</dbReference>
<evidence type="ECO:0000256" key="1">
    <source>
        <dbReference type="SAM" id="MobiDB-lite"/>
    </source>
</evidence>
<evidence type="ECO:0000313" key="3">
    <source>
        <dbReference type="Proteomes" id="UP000027661"/>
    </source>
</evidence>
<dbReference type="Gene3D" id="2.60.40.2620">
    <property type="entry name" value="Fimbrillin-like"/>
    <property type="match status" value="1"/>
</dbReference>
<protein>
    <recommendedName>
        <fullName evidence="4">Fimbrillin family protein</fullName>
    </recommendedName>
</protein>
<dbReference type="InterPro" id="IPR025049">
    <property type="entry name" value="Mfa-like_1"/>
</dbReference>
<dbReference type="GeneID" id="43185368"/>
<gene>
    <name evidence="2" type="ORF">M099_4424</name>
</gene>
<evidence type="ECO:0000313" key="2">
    <source>
        <dbReference type="EMBL" id="KDS43624.1"/>
    </source>
</evidence>
<reference evidence="2 3" key="1">
    <citation type="submission" date="2014-04" db="EMBL/GenBank/DDBJ databases">
        <authorList>
            <person name="Sears C."/>
            <person name="Carroll K."/>
            <person name="Sack B.R."/>
            <person name="Qadri F."/>
            <person name="Myers L.L."/>
            <person name="Chung G.-T."/>
            <person name="Escheverria P."/>
            <person name="Fraser C.M."/>
            <person name="Sadzewicz L."/>
            <person name="Shefchek K.A."/>
            <person name="Tallon L."/>
            <person name="Das S.P."/>
            <person name="Daugherty S."/>
            <person name="Mongodin E.F."/>
        </authorList>
    </citation>
    <scope>NUCLEOTIDE SEQUENCE [LARGE SCALE GENOMIC DNA]</scope>
    <source>
        <strain evidence="2 3">3975 RP4</strain>
    </source>
</reference>
<dbReference type="InterPro" id="IPR042278">
    <property type="entry name" value="Mfa-like_1_N"/>
</dbReference>
<dbReference type="EMBL" id="JNHM01000174">
    <property type="protein sequence ID" value="KDS43624.1"/>
    <property type="molecule type" value="Genomic_DNA"/>
</dbReference>
<feature type="region of interest" description="Disordered" evidence="1">
    <location>
        <begin position="315"/>
        <end position="339"/>
    </location>
</feature>
<evidence type="ECO:0008006" key="4">
    <source>
        <dbReference type="Google" id="ProtNLM"/>
    </source>
</evidence>
<name>A0A069S9S3_PHOVU</name>
<accession>A0A069S9S3</accession>
<proteinExistence type="predicted"/>
<dbReference type="CDD" id="cd13120">
    <property type="entry name" value="BF2867_like_N"/>
    <property type="match status" value="1"/>
</dbReference>